<keyword evidence="3" id="KW-1185">Reference proteome</keyword>
<evidence type="ECO:0000313" key="3">
    <source>
        <dbReference type="Proteomes" id="UP000732399"/>
    </source>
</evidence>
<dbReference type="Proteomes" id="UP000732399">
    <property type="component" value="Unassembled WGS sequence"/>
</dbReference>
<evidence type="ECO:0000313" key="2">
    <source>
        <dbReference type="EMBL" id="NJR80066.1"/>
    </source>
</evidence>
<dbReference type="EMBL" id="JAAVJH010000012">
    <property type="protein sequence ID" value="NJR80066.1"/>
    <property type="molecule type" value="Genomic_DNA"/>
</dbReference>
<accession>A0ABX1CTD5</accession>
<proteinExistence type="predicted"/>
<feature type="region of interest" description="Disordered" evidence="1">
    <location>
        <begin position="85"/>
        <end position="104"/>
    </location>
</feature>
<name>A0ABX1CTD5_9SPHN</name>
<gene>
    <name evidence="2" type="ORF">HBH26_15900</name>
</gene>
<dbReference type="RefSeq" id="WP_168135623.1">
    <property type="nucleotide sequence ID" value="NZ_JAAVJH010000012.1"/>
</dbReference>
<sequence>MSEATWGGAASPDIDWRMSAALENVPRGQEELAEVTSLEGAVRAWLALDPAHRGEAILTPERALTLDGASITHFRGDHIGVLAERMGGTGRSGATSDPHLDDAG</sequence>
<evidence type="ECO:0000256" key="1">
    <source>
        <dbReference type="SAM" id="MobiDB-lite"/>
    </source>
</evidence>
<reference evidence="2 3" key="1">
    <citation type="submission" date="2020-03" db="EMBL/GenBank/DDBJ databases">
        <authorList>
            <person name="Wang L."/>
            <person name="He N."/>
            <person name="Li Y."/>
            <person name="Fang Y."/>
            <person name="Zhang F."/>
        </authorList>
    </citation>
    <scope>NUCLEOTIDE SEQUENCE [LARGE SCALE GENOMIC DNA]</scope>
    <source>
        <strain evidence="2 3">36D10-4-7</strain>
    </source>
</reference>
<organism evidence="2 3">
    <name type="scientific">Sphingomonas corticis</name>
    <dbReference type="NCBI Taxonomy" id="2722791"/>
    <lineage>
        <taxon>Bacteria</taxon>
        <taxon>Pseudomonadati</taxon>
        <taxon>Pseudomonadota</taxon>
        <taxon>Alphaproteobacteria</taxon>
        <taxon>Sphingomonadales</taxon>
        <taxon>Sphingomonadaceae</taxon>
        <taxon>Sphingomonas</taxon>
    </lineage>
</organism>
<comment type="caution">
    <text evidence="2">The sequence shown here is derived from an EMBL/GenBank/DDBJ whole genome shotgun (WGS) entry which is preliminary data.</text>
</comment>
<protein>
    <submittedName>
        <fullName evidence="2">Uncharacterized protein</fullName>
    </submittedName>
</protein>